<dbReference type="InterPro" id="IPR036691">
    <property type="entry name" value="Endo/exonu/phosph_ase_sf"/>
</dbReference>
<name>A0A2I4DHJ2_JUGRE</name>
<evidence type="ECO:0000313" key="2">
    <source>
        <dbReference type="RefSeq" id="XP_018806614.1"/>
    </source>
</evidence>
<dbReference type="AlphaFoldDB" id="A0A2I4DHJ2"/>
<accession>A0A2I4DHJ2</accession>
<protein>
    <submittedName>
        <fullName evidence="2">Uncharacterized protein LOC108980212</fullName>
    </submittedName>
</protein>
<dbReference type="Proteomes" id="UP000235220">
    <property type="component" value="Chromosome 6"/>
</dbReference>
<gene>
    <name evidence="2" type="primary">LOC108980212</name>
</gene>
<dbReference type="SUPFAM" id="SSF56219">
    <property type="entry name" value="DNase I-like"/>
    <property type="match status" value="1"/>
</dbReference>
<reference evidence="2" key="1">
    <citation type="submission" date="2025-08" db="UniProtKB">
        <authorList>
            <consortium name="RefSeq"/>
        </authorList>
    </citation>
    <scope>IDENTIFICATION</scope>
    <source>
        <tissue evidence="2">Leaves</tissue>
    </source>
</reference>
<dbReference type="Gramene" id="Jr06_16300_p1">
    <property type="protein sequence ID" value="cds.Jr06_16300_p1"/>
    <property type="gene ID" value="Jr06_16300"/>
</dbReference>
<organism evidence="1 2">
    <name type="scientific">Juglans regia</name>
    <name type="common">English walnut</name>
    <dbReference type="NCBI Taxonomy" id="51240"/>
    <lineage>
        <taxon>Eukaryota</taxon>
        <taxon>Viridiplantae</taxon>
        <taxon>Streptophyta</taxon>
        <taxon>Embryophyta</taxon>
        <taxon>Tracheophyta</taxon>
        <taxon>Spermatophyta</taxon>
        <taxon>Magnoliopsida</taxon>
        <taxon>eudicotyledons</taxon>
        <taxon>Gunneridae</taxon>
        <taxon>Pentapetalae</taxon>
        <taxon>rosids</taxon>
        <taxon>fabids</taxon>
        <taxon>Fagales</taxon>
        <taxon>Juglandaceae</taxon>
        <taxon>Juglans</taxon>
    </lineage>
</organism>
<dbReference type="PANTHER" id="PTHR33710">
    <property type="entry name" value="BNAC02G09200D PROTEIN"/>
    <property type="match status" value="1"/>
</dbReference>
<dbReference type="RefSeq" id="XP_018806614.1">
    <property type="nucleotide sequence ID" value="XM_018951069.1"/>
</dbReference>
<proteinExistence type="predicted"/>
<dbReference type="Gene3D" id="3.60.10.10">
    <property type="entry name" value="Endonuclease/exonuclease/phosphatase"/>
    <property type="match status" value="1"/>
</dbReference>
<keyword evidence="1" id="KW-1185">Reference proteome</keyword>
<dbReference type="KEGG" id="jre:108980212"/>
<dbReference type="GeneID" id="108980212"/>
<evidence type="ECO:0000313" key="1">
    <source>
        <dbReference type="Proteomes" id="UP000235220"/>
    </source>
</evidence>
<dbReference type="OrthoDB" id="1881450at2759"/>
<sequence>MGDFNIIRSDEERVGGRARPPLAIEDFNDCINNCGLMDLPLVDRQLSWCNGQQGLARSWAKLDRIVINSDFGLTHGQATARLLSRRMSDHSPILLNLASEGGRLVGKLKRLKQKLRQWNREVFGRVDRVIKELEERLEQYEEALLASYSEDIEEEFLITKAELEIWYKREDTRLAQQAKQTWQEEGDQNTKFFQR</sequence>
<dbReference type="PANTHER" id="PTHR33710:SF13">
    <property type="entry name" value="ENDONUCLEASE_EXONUCLEASE_PHOSPHATASE FAMILY PROTEIN"/>
    <property type="match status" value="1"/>
</dbReference>